<comment type="caution">
    <text evidence="8">The sequence shown here is derived from an EMBL/GenBank/DDBJ whole genome shotgun (WGS) entry which is preliminary data.</text>
</comment>
<keyword evidence="3" id="KW-0732">Signal</keyword>
<dbReference type="InterPro" id="IPR030395">
    <property type="entry name" value="GP_PDE_dom"/>
</dbReference>
<proteinExistence type="inferred from homology"/>
<evidence type="ECO:0000313" key="8">
    <source>
        <dbReference type="EMBL" id="MFC5177169.1"/>
    </source>
</evidence>
<evidence type="ECO:0000256" key="5">
    <source>
        <dbReference type="ARBA" id="ARBA00022801"/>
    </source>
</evidence>
<dbReference type="SUPFAM" id="SSF51695">
    <property type="entry name" value="PLC-like phosphodiesterases"/>
    <property type="match status" value="1"/>
</dbReference>
<name>A0ABW0BIL9_9ACTN</name>
<keyword evidence="5" id="KW-0378">Hydrolase</keyword>
<evidence type="ECO:0000256" key="3">
    <source>
        <dbReference type="ARBA" id="ARBA00022729"/>
    </source>
</evidence>
<dbReference type="PANTHER" id="PTHR43620">
    <property type="entry name" value="GLYCEROPHOSPHORYL DIESTER PHOSPHODIESTERASE"/>
    <property type="match status" value="1"/>
</dbReference>
<dbReference type="PROSITE" id="PS51704">
    <property type="entry name" value="GP_PDE"/>
    <property type="match status" value="1"/>
</dbReference>
<comment type="similarity">
    <text evidence="1">Belongs to the glycerophosphoryl diester phosphodiesterase family.</text>
</comment>
<evidence type="ECO:0000256" key="2">
    <source>
        <dbReference type="ARBA" id="ARBA00012247"/>
    </source>
</evidence>
<dbReference type="PANTHER" id="PTHR43620:SF7">
    <property type="entry name" value="GLYCEROPHOSPHODIESTER PHOSPHODIESTERASE GDPD5-RELATED"/>
    <property type="match status" value="1"/>
</dbReference>
<keyword evidence="4" id="KW-0319">Glycerol metabolism</keyword>
<sequence>MSLVLMPVERPLVIGHRGAPGYRPEHTLASYRQALRLGADRIELDVVLTRDGVLVARHEDDLRLTTDIRRHPHLADRRLAGELTLAEVKALRALERMPHLRPDNARYDGWYDVPTLDEVLELAADESRRGGRPVGVHVEVKEPHRVAAYDVIDVLLATLDRHGLDHALSPVVVQSFDPGLLRDLARRTEVPLVQLVGVEQRRGPLLTPTGLAGVASYAVAVGVHHELVLPRDSRGVGTCPTGLVVDAHDAGLAVHVWTLRDENHFLPTDHRRGTDPAALGDGRSAARDLLACGVDALVADAPDTAAEAVSAWWDGQPAAG</sequence>
<evidence type="ECO:0000256" key="4">
    <source>
        <dbReference type="ARBA" id="ARBA00022798"/>
    </source>
</evidence>
<gene>
    <name evidence="8" type="ORF">ACFPGP_10830</name>
</gene>
<organism evidence="8 9">
    <name type="scientific">Nocardioides taihuensis</name>
    <dbReference type="NCBI Taxonomy" id="1835606"/>
    <lineage>
        <taxon>Bacteria</taxon>
        <taxon>Bacillati</taxon>
        <taxon>Actinomycetota</taxon>
        <taxon>Actinomycetes</taxon>
        <taxon>Propionibacteriales</taxon>
        <taxon>Nocardioidaceae</taxon>
        <taxon>Nocardioides</taxon>
    </lineage>
</organism>
<keyword evidence="9" id="KW-1185">Reference proteome</keyword>
<dbReference type="Gene3D" id="3.20.20.190">
    <property type="entry name" value="Phosphatidylinositol (PI) phosphodiesterase"/>
    <property type="match status" value="1"/>
</dbReference>
<accession>A0ABW0BIL9</accession>
<evidence type="ECO:0000313" key="9">
    <source>
        <dbReference type="Proteomes" id="UP001596087"/>
    </source>
</evidence>
<dbReference type="InterPro" id="IPR017946">
    <property type="entry name" value="PLC-like_Pdiesterase_TIM-brl"/>
</dbReference>
<dbReference type="Pfam" id="PF03009">
    <property type="entry name" value="GDPD"/>
    <property type="match status" value="1"/>
</dbReference>
<reference evidence="9" key="1">
    <citation type="journal article" date="2019" name="Int. J. Syst. Evol. Microbiol.">
        <title>The Global Catalogue of Microorganisms (GCM) 10K type strain sequencing project: providing services to taxonomists for standard genome sequencing and annotation.</title>
        <authorList>
            <consortium name="The Broad Institute Genomics Platform"/>
            <consortium name="The Broad Institute Genome Sequencing Center for Infectious Disease"/>
            <person name="Wu L."/>
            <person name="Ma J."/>
        </authorList>
    </citation>
    <scope>NUCLEOTIDE SEQUENCE [LARGE SCALE GENOMIC DNA]</scope>
    <source>
        <strain evidence="9">DFY41</strain>
    </source>
</reference>
<evidence type="ECO:0000256" key="1">
    <source>
        <dbReference type="ARBA" id="ARBA00007277"/>
    </source>
</evidence>
<dbReference type="Proteomes" id="UP001596087">
    <property type="component" value="Unassembled WGS sequence"/>
</dbReference>
<evidence type="ECO:0000259" key="7">
    <source>
        <dbReference type="PROSITE" id="PS51704"/>
    </source>
</evidence>
<dbReference type="EMBL" id="JBHSKD010000009">
    <property type="protein sequence ID" value="MFC5177169.1"/>
    <property type="molecule type" value="Genomic_DNA"/>
</dbReference>
<dbReference type="RefSeq" id="WP_378589954.1">
    <property type="nucleotide sequence ID" value="NZ_JBHSKD010000009.1"/>
</dbReference>
<evidence type="ECO:0000256" key="6">
    <source>
        <dbReference type="ARBA" id="ARBA00047512"/>
    </source>
</evidence>
<feature type="domain" description="GP-PDE" evidence="7">
    <location>
        <begin position="11"/>
        <end position="290"/>
    </location>
</feature>
<comment type="catalytic activity">
    <reaction evidence="6">
        <text>a sn-glycero-3-phosphodiester + H2O = an alcohol + sn-glycerol 3-phosphate + H(+)</text>
        <dbReference type="Rhea" id="RHEA:12969"/>
        <dbReference type="ChEBI" id="CHEBI:15377"/>
        <dbReference type="ChEBI" id="CHEBI:15378"/>
        <dbReference type="ChEBI" id="CHEBI:30879"/>
        <dbReference type="ChEBI" id="CHEBI:57597"/>
        <dbReference type="ChEBI" id="CHEBI:83408"/>
        <dbReference type="EC" id="3.1.4.46"/>
    </reaction>
</comment>
<dbReference type="EC" id="3.1.4.46" evidence="2"/>
<protein>
    <recommendedName>
        <fullName evidence="2">glycerophosphodiester phosphodiesterase</fullName>
        <ecNumber evidence="2">3.1.4.46</ecNumber>
    </recommendedName>
</protein>